<dbReference type="EMBL" id="HBIM01010341">
    <property type="protein sequence ID" value="CAE0411299.1"/>
    <property type="molecule type" value="Transcribed_RNA"/>
</dbReference>
<sequence length="279" mass="30500">MKFSLLAILCLQGTSAFVPTAPQSKPQTSSALNILTKGLWSDLPPFPTDEPFKRIQGGGTVMTWPMPLDAERVEMMFRSSGRPMKVTVQLWVGPLRQTHNMSIDLENGAITPYRSVLKFKKGVGPVLRVITTDQVEFPMEAAISVPSKERSAIIGKSTTALFDAADKLLIQGGDIQGKPFGKSGGVGGAVRTYPIPTEVNQIQVICWSRDTGSKSLKCKIELLQGPNNVKQNYDLQVSGSHQPFTCVFQCPGPGYQIRIKNKKFVEDGLFQTAIIPYNG</sequence>
<dbReference type="AlphaFoldDB" id="A0A7S3L6B4"/>
<protein>
    <submittedName>
        <fullName evidence="2">Uncharacterized protein</fullName>
    </submittedName>
</protein>
<evidence type="ECO:0000256" key="1">
    <source>
        <dbReference type="SAM" id="SignalP"/>
    </source>
</evidence>
<dbReference type="Pfam" id="PF25192">
    <property type="entry name" value="DiatomPyrShell"/>
    <property type="match status" value="1"/>
</dbReference>
<feature type="signal peptide" evidence="1">
    <location>
        <begin position="1"/>
        <end position="16"/>
    </location>
</feature>
<dbReference type="InterPro" id="IPR057491">
    <property type="entry name" value="DiatomPyrShell"/>
</dbReference>
<organism evidence="2">
    <name type="scientific">Amphora coffeiformis</name>
    <dbReference type="NCBI Taxonomy" id="265554"/>
    <lineage>
        <taxon>Eukaryota</taxon>
        <taxon>Sar</taxon>
        <taxon>Stramenopiles</taxon>
        <taxon>Ochrophyta</taxon>
        <taxon>Bacillariophyta</taxon>
        <taxon>Bacillariophyceae</taxon>
        <taxon>Bacillariophycidae</taxon>
        <taxon>Thalassiophysales</taxon>
        <taxon>Catenulaceae</taxon>
        <taxon>Amphora</taxon>
    </lineage>
</organism>
<gene>
    <name evidence="2" type="ORF">ACOF00016_LOCUS8669</name>
</gene>
<evidence type="ECO:0000313" key="2">
    <source>
        <dbReference type="EMBL" id="CAE0411299.1"/>
    </source>
</evidence>
<feature type="chain" id="PRO_5031420314" evidence="1">
    <location>
        <begin position="17"/>
        <end position="279"/>
    </location>
</feature>
<proteinExistence type="predicted"/>
<accession>A0A7S3L6B4</accession>
<reference evidence="2" key="1">
    <citation type="submission" date="2021-01" db="EMBL/GenBank/DDBJ databases">
        <authorList>
            <person name="Corre E."/>
            <person name="Pelletier E."/>
            <person name="Niang G."/>
            <person name="Scheremetjew M."/>
            <person name="Finn R."/>
            <person name="Kale V."/>
            <person name="Holt S."/>
            <person name="Cochrane G."/>
            <person name="Meng A."/>
            <person name="Brown T."/>
            <person name="Cohen L."/>
        </authorList>
    </citation>
    <scope>NUCLEOTIDE SEQUENCE</scope>
    <source>
        <strain evidence="2">CCMP127</strain>
    </source>
</reference>
<keyword evidence="1" id="KW-0732">Signal</keyword>
<name>A0A7S3L6B4_9STRA</name>